<feature type="domain" description="Fibronectin type-III" evidence="6">
    <location>
        <begin position="385"/>
        <end position="481"/>
    </location>
</feature>
<dbReference type="SMART" id="SM00408">
    <property type="entry name" value="IGc2"/>
    <property type="match status" value="3"/>
</dbReference>
<protein>
    <recommendedName>
        <fullName evidence="9">Titin</fullName>
    </recommendedName>
</protein>
<dbReference type="EMBL" id="JAGXEW010000012">
    <property type="protein sequence ID" value="KAK1165619.1"/>
    <property type="molecule type" value="Genomic_DNA"/>
</dbReference>
<dbReference type="FunFam" id="2.60.40.10:FF:000003">
    <property type="entry name" value="Titin isoform E"/>
    <property type="match status" value="1"/>
</dbReference>
<keyword evidence="2" id="KW-0393">Immunoglobulin domain</keyword>
<dbReference type="InterPro" id="IPR013098">
    <property type="entry name" value="Ig_I-set"/>
</dbReference>
<feature type="domain" description="Fibronectin type-III" evidence="6">
    <location>
        <begin position="285"/>
        <end position="379"/>
    </location>
</feature>
<organism evidence="7 8">
    <name type="scientific">Acipenser oxyrinchus oxyrinchus</name>
    <dbReference type="NCBI Taxonomy" id="40147"/>
    <lineage>
        <taxon>Eukaryota</taxon>
        <taxon>Metazoa</taxon>
        <taxon>Chordata</taxon>
        <taxon>Craniata</taxon>
        <taxon>Vertebrata</taxon>
        <taxon>Euteleostomi</taxon>
        <taxon>Actinopterygii</taxon>
        <taxon>Chondrostei</taxon>
        <taxon>Acipenseriformes</taxon>
        <taxon>Acipenseridae</taxon>
        <taxon>Acipenser</taxon>
    </lineage>
</organism>
<dbReference type="GO" id="GO:0045214">
    <property type="term" value="P:sarcomere organization"/>
    <property type="evidence" value="ECO:0007669"/>
    <property type="project" value="TreeGrafter"/>
</dbReference>
<dbReference type="GO" id="GO:0048738">
    <property type="term" value="P:cardiac muscle tissue development"/>
    <property type="evidence" value="ECO:0007669"/>
    <property type="project" value="TreeGrafter"/>
</dbReference>
<name>A0AAD8G6C1_ACIOX</name>
<dbReference type="AlphaFoldDB" id="A0AAD8G6C1"/>
<dbReference type="FunFam" id="2.60.40.10:FF:000002">
    <property type="entry name" value="Titin a"/>
    <property type="match status" value="1"/>
</dbReference>
<dbReference type="FunFam" id="2.60.40.10:FF:000859">
    <property type="entry name" value="Titin b"/>
    <property type="match status" value="1"/>
</dbReference>
<proteinExistence type="predicted"/>
<dbReference type="FunFam" id="2.60.40.10:FF:000034">
    <property type="entry name" value="Titin isoform A"/>
    <property type="match status" value="1"/>
</dbReference>
<evidence type="ECO:0000313" key="7">
    <source>
        <dbReference type="EMBL" id="KAK1165619.1"/>
    </source>
</evidence>
<feature type="domain" description="Ig-like" evidence="5">
    <location>
        <begin position="1"/>
        <end position="70"/>
    </location>
</feature>
<dbReference type="SMART" id="SM00409">
    <property type="entry name" value="IG"/>
    <property type="match status" value="3"/>
</dbReference>
<dbReference type="GO" id="GO:0008307">
    <property type="term" value="F:structural constituent of muscle"/>
    <property type="evidence" value="ECO:0007669"/>
    <property type="project" value="TreeGrafter"/>
</dbReference>
<dbReference type="FunFam" id="2.60.40.10:FF:000214">
    <property type="entry name" value="titin isoform X1"/>
    <property type="match status" value="1"/>
</dbReference>
<dbReference type="CDD" id="cd00063">
    <property type="entry name" value="FN3"/>
    <property type="match status" value="5"/>
</dbReference>
<dbReference type="GO" id="GO:0031430">
    <property type="term" value="C:M band"/>
    <property type="evidence" value="ECO:0007669"/>
    <property type="project" value="TreeGrafter"/>
</dbReference>
<feature type="domain" description="Fibronectin type-III" evidence="6">
    <location>
        <begin position="185"/>
        <end position="279"/>
    </location>
</feature>
<evidence type="ECO:0000259" key="6">
    <source>
        <dbReference type="PROSITE" id="PS50853"/>
    </source>
</evidence>
<dbReference type="FunFam" id="2.60.40.10:FF:000986">
    <property type="entry name" value="Titin b"/>
    <property type="match status" value="1"/>
</dbReference>
<reference evidence="7" key="1">
    <citation type="submission" date="2022-02" db="EMBL/GenBank/DDBJ databases">
        <title>Atlantic sturgeon de novo genome assembly.</title>
        <authorList>
            <person name="Stock M."/>
            <person name="Klopp C."/>
            <person name="Guiguen Y."/>
            <person name="Cabau C."/>
            <person name="Parinello H."/>
            <person name="Santidrian Yebra-Pimentel E."/>
            <person name="Kuhl H."/>
            <person name="Dirks R.P."/>
            <person name="Guessner J."/>
            <person name="Wuertz S."/>
            <person name="Du K."/>
            <person name="Schartl M."/>
        </authorList>
    </citation>
    <scope>NUCLEOTIDE SEQUENCE</scope>
    <source>
        <strain evidence="7">STURGEONOMICS-FGT-2020</strain>
        <tissue evidence="7">Whole blood</tissue>
    </source>
</reference>
<dbReference type="SMART" id="SM00060">
    <property type="entry name" value="FN3"/>
    <property type="match status" value="5"/>
</dbReference>
<feature type="domain" description="Ig-like" evidence="5">
    <location>
        <begin position="485"/>
        <end position="576"/>
    </location>
</feature>
<sequence length="849" mass="93870">YFIVKLQDYTAVEKDEVVLDCELSKDVPVKWFKDEKEIKASKMVTIKTEGKRRLLSIKKVESKDKGDYVCDCGTDKTMSNVNIEVPPTIEVDVKLIEGLIVKAGSKIKLPAIIRGIPVPTAKWVMDGSEIKTEGNYSIDSDNFSTVLNIKDCTRKDTGEYLLTVANPAGSKTVALHLTVLDVPSPPVGPINILEITPDHMVINWRPPKDDGGSPVMNYIVEKRESKKETWGVVSSGSTSTKVKIPRLQKGCEYIMRVRAENKIGIGEPLESQPTVAKHMFDPPAPPGKPVASDITENAVTVSWTMPKSDGGSPISGYIVERREISGKWIRVNKTPVLDLRYRAHGLFEGNTYEFRIFAENMAGISKPSPVSDPVRASRPITPPGPPVNPKLKDWSKQSADLVWTKPNRDGGSPVLGYIIECQKSTSVQWDRINKDDLIKQCAFRVPGLIEGTEYRFRVRAANVYGEGEPRELPESVIAKDILQPPEINLDVTCRDSMTFRVGQTIAVTARVKGRPDPDITWSKDARVLTSDKRTEINNNYPLVELIVKEATRADHGKYSIVAKNSSGQAQAAVVVNVLDRPGPYTPGPVADLGVADITKMSCQLSWSPPENDGGSSVTHYILEKREADRKTWATVIADLKKTSFSVANLVPGSEYYFRVTAVNEYGSGVPKDTGSAILATNPISKFILFALNLKLKNIIIFITKYLQIPNIYLFTTKGEPDPPKKVDVMDITKNSATVAWEPPLRDGGAKIDGYIIDYIEDGQPDEHWTPYSVVKDLSIVVVGLKEGKKYKFRVAARNPVGSSLPREVEGVFEIKEQLSKSLSFSVPVCSSHALFLFYLCFLCSFFSGT</sequence>
<dbReference type="PROSITE" id="PS50853">
    <property type="entry name" value="FN3"/>
    <property type="match status" value="5"/>
</dbReference>
<dbReference type="FunFam" id="2.60.40.10:FF:000012">
    <property type="entry name" value="titin isoform X1"/>
    <property type="match status" value="1"/>
</dbReference>
<feature type="domain" description="Fibronectin type-III" evidence="6">
    <location>
        <begin position="722"/>
        <end position="817"/>
    </location>
</feature>
<dbReference type="InterPro" id="IPR036116">
    <property type="entry name" value="FN3_sf"/>
</dbReference>
<evidence type="ECO:0000256" key="3">
    <source>
        <dbReference type="SAM" id="MobiDB-lite"/>
    </source>
</evidence>
<dbReference type="PRINTS" id="PR00014">
    <property type="entry name" value="FNTYPEIII"/>
</dbReference>
<evidence type="ECO:0000256" key="1">
    <source>
        <dbReference type="ARBA" id="ARBA00022737"/>
    </source>
</evidence>
<dbReference type="Gene3D" id="2.60.40.10">
    <property type="entry name" value="Immunoglobulins"/>
    <property type="match status" value="8"/>
</dbReference>
<dbReference type="Pfam" id="PF07679">
    <property type="entry name" value="I-set"/>
    <property type="match status" value="3"/>
</dbReference>
<dbReference type="InterPro" id="IPR013783">
    <property type="entry name" value="Ig-like_fold"/>
</dbReference>
<comment type="caution">
    <text evidence="7">The sequence shown here is derived from an EMBL/GenBank/DDBJ whole genome shotgun (WGS) entry which is preliminary data.</text>
</comment>
<accession>A0AAD8G6C1</accession>
<dbReference type="PANTHER" id="PTHR14340:SF13">
    <property type="entry name" value="TITIN"/>
    <property type="match status" value="1"/>
</dbReference>
<keyword evidence="8" id="KW-1185">Reference proteome</keyword>
<feature type="domain" description="Fibronectin type-III" evidence="6">
    <location>
        <begin position="588"/>
        <end position="683"/>
    </location>
</feature>
<keyword evidence="4" id="KW-1133">Transmembrane helix</keyword>
<dbReference type="InterPro" id="IPR036179">
    <property type="entry name" value="Ig-like_dom_sf"/>
</dbReference>
<feature type="transmembrane region" description="Helical" evidence="4">
    <location>
        <begin position="824"/>
        <end position="846"/>
    </location>
</feature>
<evidence type="ECO:0000313" key="8">
    <source>
        <dbReference type="Proteomes" id="UP001230051"/>
    </source>
</evidence>
<evidence type="ECO:0000256" key="4">
    <source>
        <dbReference type="SAM" id="Phobius"/>
    </source>
</evidence>
<dbReference type="InterPro" id="IPR003598">
    <property type="entry name" value="Ig_sub2"/>
</dbReference>
<dbReference type="InterPro" id="IPR003599">
    <property type="entry name" value="Ig_sub"/>
</dbReference>
<keyword evidence="4" id="KW-0472">Membrane</keyword>
<dbReference type="InterPro" id="IPR007110">
    <property type="entry name" value="Ig-like_dom"/>
</dbReference>
<dbReference type="Pfam" id="PF00041">
    <property type="entry name" value="fn3"/>
    <property type="match status" value="5"/>
</dbReference>
<evidence type="ECO:0008006" key="9">
    <source>
        <dbReference type="Google" id="ProtNLM"/>
    </source>
</evidence>
<dbReference type="FunFam" id="2.60.40.10:FF:000135">
    <property type="entry name" value="Titin a"/>
    <property type="match status" value="1"/>
</dbReference>
<dbReference type="InterPro" id="IPR003961">
    <property type="entry name" value="FN3_dom"/>
</dbReference>
<dbReference type="PANTHER" id="PTHR14340">
    <property type="entry name" value="MICROFIBRIL-ASSOCIATED GLYCOPROTEIN 3"/>
    <property type="match status" value="1"/>
</dbReference>
<evidence type="ECO:0000259" key="5">
    <source>
        <dbReference type="PROSITE" id="PS50835"/>
    </source>
</evidence>
<gene>
    <name evidence="7" type="ORF">AOXY_G14202</name>
</gene>
<feature type="domain" description="Ig-like" evidence="5">
    <location>
        <begin position="87"/>
        <end position="174"/>
    </location>
</feature>
<feature type="non-terminal residue" evidence="7">
    <location>
        <position position="849"/>
    </location>
</feature>
<feature type="region of interest" description="Disordered" evidence="3">
    <location>
        <begin position="368"/>
        <end position="391"/>
    </location>
</feature>
<dbReference type="PROSITE" id="PS50835">
    <property type="entry name" value="IG_LIKE"/>
    <property type="match status" value="3"/>
</dbReference>
<evidence type="ECO:0000256" key="2">
    <source>
        <dbReference type="ARBA" id="ARBA00023319"/>
    </source>
</evidence>
<keyword evidence="1" id="KW-0677">Repeat</keyword>
<dbReference type="SUPFAM" id="SSF49265">
    <property type="entry name" value="Fibronectin type III"/>
    <property type="match status" value="3"/>
</dbReference>
<dbReference type="Proteomes" id="UP001230051">
    <property type="component" value="Unassembled WGS sequence"/>
</dbReference>
<keyword evidence="4" id="KW-0812">Transmembrane</keyword>
<dbReference type="SUPFAM" id="SSF48726">
    <property type="entry name" value="Immunoglobulin"/>
    <property type="match status" value="3"/>
</dbReference>